<dbReference type="EMBL" id="SJPJ01000001">
    <property type="protein sequence ID" value="TWT82815.1"/>
    <property type="molecule type" value="Genomic_DNA"/>
</dbReference>
<protein>
    <recommendedName>
        <fullName evidence="3">Methane oxygenase PmoA</fullName>
    </recommendedName>
</protein>
<accession>A0A5C5Z6G9</accession>
<reference evidence="1 2" key="1">
    <citation type="submission" date="2019-02" db="EMBL/GenBank/DDBJ databases">
        <title>Deep-cultivation of Planctomycetes and their phenomic and genomic characterization uncovers novel biology.</title>
        <authorList>
            <person name="Wiegand S."/>
            <person name="Jogler M."/>
            <person name="Boedeker C."/>
            <person name="Pinto D."/>
            <person name="Vollmers J."/>
            <person name="Rivas-Marin E."/>
            <person name="Kohn T."/>
            <person name="Peeters S.H."/>
            <person name="Heuer A."/>
            <person name="Rast P."/>
            <person name="Oberbeckmann S."/>
            <person name="Bunk B."/>
            <person name="Jeske O."/>
            <person name="Meyerdierks A."/>
            <person name="Storesund J.E."/>
            <person name="Kallscheuer N."/>
            <person name="Luecker S."/>
            <person name="Lage O.M."/>
            <person name="Pohl T."/>
            <person name="Merkel B.J."/>
            <person name="Hornburger P."/>
            <person name="Mueller R.-W."/>
            <person name="Bruemmer F."/>
            <person name="Labrenz M."/>
            <person name="Spormann A.M."/>
            <person name="Op Den Camp H."/>
            <person name="Overmann J."/>
            <person name="Amann R."/>
            <person name="Jetten M.S.M."/>
            <person name="Mascher T."/>
            <person name="Medema M.H."/>
            <person name="Devos D.P."/>
            <person name="Kaster A.-K."/>
            <person name="Ovreas L."/>
            <person name="Rohde M."/>
            <person name="Galperin M.Y."/>
            <person name="Jogler C."/>
        </authorList>
    </citation>
    <scope>NUCLEOTIDE SEQUENCE [LARGE SCALE GENOMIC DNA]</scope>
    <source>
        <strain evidence="1 2">CA13</strain>
    </source>
</reference>
<dbReference type="Proteomes" id="UP000315010">
    <property type="component" value="Unassembled WGS sequence"/>
</dbReference>
<proteinExistence type="predicted"/>
<comment type="caution">
    <text evidence="1">The sequence shown here is derived from an EMBL/GenBank/DDBJ whole genome shotgun (WGS) entry which is preliminary data.</text>
</comment>
<name>A0A5C5Z6G9_9BACT</name>
<evidence type="ECO:0000313" key="2">
    <source>
        <dbReference type="Proteomes" id="UP000315010"/>
    </source>
</evidence>
<evidence type="ECO:0008006" key="3">
    <source>
        <dbReference type="Google" id="ProtNLM"/>
    </source>
</evidence>
<dbReference type="AlphaFoldDB" id="A0A5C5Z6G9"/>
<organism evidence="1 2">
    <name type="scientific">Novipirellula herctigrandis</name>
    <dbReference type="NCBI Taxonomy" id="2527986"/>
    <lineage>
        <taxon>Bacteria</taxon>
        <taxon>Pseudomonadati</taxon>
        <taxon>Planctomycetota</taxon>
        <taxon>Planctomycetia</taxon>
        <taxon>Pirellulales</taxon>
        <taxon>Pirellulaceae</taxon>
        <taxon>Novipirellula</taxon>
    </lineage>
</organism>
<gene>
    <name evidence="1" type="ORF">CA13_42780</name>
</gene>
<evidence type="ECO:0000313" key="1">
    <source>
        <dbReference type="EMBL" id="TWT82815.1"/>
    </source>
</evidence>
<keyword evidence="2" id="KW-1185">Reference proteome</keyword>
<sequence>MLPPFQLVHSIGVCLRTICWTAFLWFVVGPSAAVLGQDMAIRDLSDKSVGIFDGERPVLVYNHGVMVGEHVPKQDHRWKRACYIHPVYDLSGDVLTEDFPKDHYHHHGVFWTWPYVKVEDKTFDTWQGTGMDQRFVRWIDRKVGVDAVTLAVENGWFIGEKKVMIEQVEITVNRAGADSQAVDVRLLLTPTEQPVTLQGRGGKSYGGLTMRFRSKAKEDVTITVPTGRTREDLKMTPLQWVDYTSKHSDADDMSGATVMIHPQHPDYPPMWLTRHYGPQCVGWPGVEAQTLVPGETTQLDYRIWIHRGLPELEQLKKAYEDYSSNAN</sequence>
<dbReference type="Pfam" id="PF14100">
    <property type="entry name" value="DUF6807"/>
    <property type="match status" value="1"/>
</dbReference>
<dbReference type="InterPro" id="IPR029475">
    <property type="entry name" value="DUF6807"/>
</dbReference>